<dbReference type="AlphaFoldDB" id="A0A7X1NXM8"/>
<keyword evidence="2" id="KW-1185">Reference proteome</keyword>
<dbReference type="Proteomes" id="UP000484842">
    <property type="component" value="Unassembled WGS sequence"/>
</dbReference>
<sequence length="451" mass="49826">MSEVSATTGFLSLVMEAAGQGLGVREALQDILGRVSPEMFQGEERRYAESARKLLDLRQMPTPFAIAKDCGASPMELARLKLAGAGLYGDLAAAAEGVRTQYHQRRLQEGLTAALAAAQKGQLDLAQTLTQELAEQALLGEAMSLEDYHDFDPEAAPEPRHLQTTLATLNEDLGGGLAAGGALCLSLVAAPSGVGKSTFAFQQVARWLTEDPHWVLYCSGEMPAGYVFDQVTRLVARQSEDQRRYRLPVHHRAFVRAAEQVKARVGQGRFTVYDGDLSPEAVLELARRKQKELTAARLSGQATEDARLVVIVDNWDNLFTSYEFGELREDQVFGRWMQRFQRQAAEYGYHHMNLSQTSGEAEDMKEPAHAHQMQGSRKLHSKASHVITLYRPRDSGAVERALRESGGEPPPWAHPMIGVRKARGGGRTGVRRYRLDEKTGAWRDAEAVPEF</sequence>
<dbReference type="InterPro" id="IPR027417">
    <property type="entry name" value="P-loop_NTPase"/>
</dbReference>
<reference evidence="1 2" key="1">
    <citation type="submission" date="2019-10" db="EMBL/GenBank/DDBJ databases">
        <title>Deinococcus sp. isolated from soil.</title>
        <authorList>
            <person name="Li Y."/>
            <person name="Wang J."/>
        </authorList>
    </citation>
    <scope>NUCLEOTIDE SEQUENCE [LARGE SCALE GENOMIC DNA]</scope>
    <source>
        <strain evidence="1 2">SDU3-2</strain>
    </source>
</reference>
<evidence type="ECO:0000313" key="1">
    <source>
        <dbReference type="EMBL" id="MPY67697.1"/>
    </source>
</evidence>
<dbReference type="EMBL" id="WBSL01000008">
    <property type="protein sequence ID" value="MPY67697.1"/>
    <property type="molecule type" value="Genomic_DNA"/>
</dbReference>
<accession>A0A7X1NXM8</accession>
<gene>
    <name evidence="1" type="ORF">F8S09_13565</name>
</gene>
<evidence type="ECO:0000313" key="2">
    <source>
        <dbReference type="Proteomes" id="UP000484842"/>
    </source>
</evidence>
<organism evidence="1 2">
    <name type="scientific">Deinococcus terrestris</name>
    <dbReference type="NCBI Taxonomy" id="2651870"/>
    <lineage>
        <taxon>Bacteria</taxon>
        <taxon>Thermotogati</taxon>
        <taxon>Deinococcota</taxon>
        <taxon>Deinococci</taxon>
        <taxon>Deinococcales</taxon>
        <taxon>Deinococcaceae</taxon>
        <taxon>Deinococcus</taxon>
    </lineage>
</organism>
<dbReference type="Gene3D" id="3.40.50.300">
    <property type="entry name" value="P-loop containing nucleotide triphosphate hydrolases"/>
    <property type="match status" value="1"/>
</dbReference>
<name>A0A7X1NXM8_9DEIO</name>
<dbReference type="Pfam" id="PF13481">
    <property type="entry name" value="AAA_25"/>
    <property type="match status" value="1"/>
</dbReference>
<proteinExistence type="predicted"/>
<comment type="caution">
    <text evidence="1">The sequence shown here is derived from an EMBL/GenBank/DDBJ whole genome shotgun (WGS) entry which is preliminary data.</text>
</comment>
<protein>
    <submittedName>
        <fullName evidence="1">AAA family ATPase</fullName>
    </submittedName>
</protein>
<dbReference type="SUPFAM" id="SSF52540">
    <property type="entry name" value="P-loop containing nucleoside triphosphate hydrolases"/>
    <property type="match status" value="1"/>
</dbReference>
<dbReference type="RefSeq" id="WP_152872033.1">
    <property type="nucleotide sequence ID" value="NZ_WBSL01000008.1"/>
</dbReference>